<dbReference type="InterPro" id="IPR001357">
    <property type="entry name" value="BRCT_dom"/>
</dbReference>
<dbReference type="InterPro" id="IPR036420">
    <property type="entry name" value="BRCT_dom_sf"/>
</dbReference>
<name>V3ZIM4_LOTGI</name>
<dbReference type="OrthoDB" id="25840at2759"/>
<keyword evidence="4" id="KW-1185">Reference proteome</keyword>
<proteinExistence type="predicted"/>
<reference evidence="3 4" key="1">
    <citation type="journal article" date="2013" name="Nature">
        <title>Insights into bilaterian evolution from three spiralian genomes.</title>
        <authorList>
            <person name="Simakov O."/>
            <person name="Marletaz F."/>
            <person name="Cho S.J."/>
            <person name="Edsinger-Gonzales E."/>
            <person name="Havlak P."/>
            <person name="Hellsten U."/>
            <person name="Kuo D.H."/>
            <person name="Larsson T."/>
            <person name="Lv J."/>
            <person name="Arendt D."/>
            <person name="Savage R."/>
            <person name="Osoegawa K."/>
            <person name="de Jong P."/>
            <person name="Grimwood J."/>
            <person name="Chapman J.A."/>
            <person name="Shapiro H."/>
            <person name="Aerts A."/>
            <person name="Otillar R.P."/>
            <person name="Terry A.Y."/>
            <person name="Boore J.L."/>
            <person name="Grigoriev I.V."/>
            <person name="Lindberg D.R."/>
            <person name="Seaver E.C."/>
            <person name="Weisblat D.A."/>
            <person name="Putnam N.H."/>
            <person name="Rokhsar D.S."/>
        </authorList>
    </citation>
    <scope>NUCLEOTIDE SEQUENCE [LARGE SCALE GENOMIC DNA]</scope>
</reference>
<dbReference type="RefSeq" id="XP_009067137.1">
    <property type="nucleotide sequence ID" value="XM_009068889.1"/>
</dbReference>
<dbReference type="GeneID" id="20244119"/>
<dbReference type="Proteomes" id="UP000030746">
    <property type="component" value="Unassembled WGS sequence"/>
</dbReference>
<dbReference type="PROSITE" id="PS50172">
    <property type="entry name" value="BRCT"/>
    <property type="match status" value="1"/>
</dbReference>
<feature type="non-terminal residue" evidence="3">
    <location>
        <position position="119"/>
    </location>
</feature>
<feature type="region of interest" description="Disordered" evidence="1">
    <location>
        <begin position="1"/>
        <end position="85"/>
    </location>
</feature>
<feature type="compositionally biased region" description="Basic and acidic residues" evidence="1">
    <location>
        <begin position="17"/>
        <end position="36"/>
    </location>
</feature>
<evidence type="ECO:0000259" key="2">
    <source>
        <dbReference type="PROSITE" id="PS50172"/>
    </source>
</evidence>
<dbReference type="STRING" id="225164.V3ZIM4"/>
<evidence type="ECO:0000313" key="3">
    <source>
        <dbReference type="EMBL" id="ESO82175.1"/>
    </source>
</evidence>
<dbReference type="EMBL" id="KB204000">
    <property type="protein sequence ID" value="ESO82175.1"/>
    <property type="molecule type" value="Genomic_DNA"/>
</dbReference>
<evidence type="ECO:0000313" key="4">
    <source>
        <dbReference type="Proteomes" id="UP000030746"/>
    </source>
</evidence>
<dbReference type="Gene3D" id="3.40.50.10190">
    <property type="entry name" value="BRCT domain"/>
    <property type="match status" value="1"/>
</dbReference>
<feature type="non-terminal residue" evidence="3">
    <location>
        <position position="1"/>
    </location>
</feature>
<dbReference type="AlphaFoldDB" id="V3ZIM4"/>
<gene>
    <name evidence="3" type="ORF">LOTGIDRAFT_176980</name>
</gene>
<protein>
    <recommendedName>
        <fullName evidence="2">BRCT domain-containing protein</fullName>
    </recommendedName>
</protein>
<dbReference type="CTD" id="20244119"/>
<evidence type="ECO:0000256" key="1">
    <source>
        <dbReference type="SAM" id="MobiDB-lite"/>
    </source>
</evidence>
<feature type="compositionally biased region" description="Basic and acidic residues" evidence="1">
    <location>
        <begin position="64"/>
        <end position="74"/>
    </location>
</feature>
<dbReference type="KEGG" id="lgi:LOTGIDRAFT_176980"/>
<feature type="compositionally biased region" description="Acidic residues" evidence="1">
    <location>
        <begin position="42"/>
        <end position="53"/>
    </location>
</feature>
<feature type="domain" description="BRCT" evidence="2">
    <location>
        <begin position="86"/>
        <end position="119"/>
    </location>
</feature>
<organism evidence="3 4">
    <name type="scientific">Lottia gigantea</name>
    <name type="common">Giant owl limpet</name>
    <dbReference type="NCBI Taxonomy" id="225164"/>
    <lineage>
        <taxon>Eukaryota</taxon>
        <taxon>Metazoa</taxon>
        <taxon>Spiralia</taxon>
        <taxon>Lophotrochozoa</taxon>
        <taxon>Mollusca</taxon>
        <taxon>Gastropoda</taxon>
        <taxon>Patellogastropoda</taxon>
        <taxon>Lottioidea</taxon>
        <taxon>Lottiidae</taxon>
        <taxon>Lottia</taxon>
    </lineage>
</organism>
<accession>V3ZIM4</accession>
<feature type="compositionally biased region" description="Acidic residues" evidence="1">
    <location>
        <begin position="7"/>
        <end position="16"/>
    </location>
</feature>
<sequence length="119" mass="13512">KYGGDTDSNDDTDDEIERARAKIEQNKAKVEGEKKTAAVKQEDDEYGGSTDEDSPIKQPVTKTIKTEEPMKTNDTEYDSSDSGLPELPDFFTDKVFFLYGDFSETERRLMTRYITAYNG</sequence>